<sequence length="144" mass="15608">MLGSCVIASTRSSTAGGLVKESRRSGPTGPLYHNFFLECSIQRDRRKTVEELRQAIVRECSPTIEDTSALFEKDLVSQGSRDYRVDCMDYALAQSSGSWGHKATVSEECNGARPSAGSMSNLMSTLGHSHKPSLEAAQPNTVQP</sequence>
<organism evidence="4">
    <name type="scientific">Schistocephalus solidus</name>
    <name type="common">Tapeworm</name>
    <dbReference type="NCBI Taxonomy" id="70667"/>
    <lineage>
        <taxon>Eukaryota</taxon>
        <taxon>Metazoa</taxon>
        <taxon>Spiralia</taxon>
        <taxon>Lophotrochozoa</taxon>
        <taxon>Platyhelminthes</taxon>
        <taxon>Cestoda</taxon>
        <taxon>Eucestoda</taxon>
        <taxon>Diphyllobothriidea</taxon>
        <taxon>Diphyllobothriidae</taxon>
        <taxon>Schistocephalus</taxon>
    </lineage>
</organism>
<reference evidence="4" key="1">
    <citation type="submission" date="2016-06" db="UniProtKB">
        <authorList>
            <consortium name="WormBaseParasite"/>
        </authorList>
    </citation>
    <scope>IDENTIFICATION</scope>
</reference>
<dbReference type="EMBL" id="UYSU01048273">
    <property type="protein sequence ID" value="VDM05985.1"/>
    <property type="molecule type" value="Genomic_DNA"/>
</dbReference>
<feature type="compositionally biased region" description="Polar residues" evidence="1">
    <location>
        <begin position="117"/>
        <end position="127"/>
    </location>
</feature>
<evidence type="ECO:0000313" key="2">
    <source>
        <dbReference type="EMBL" id="VDM05985.1"/>
    </source>
</evidence>
<dbReference type="AlphaFoldDB" id="A0A183TT01"/>
<reference evidence="2 3" key="2">
    <citation type="submission" date="2018-11" db="EMBL/GenBank/DDBJ databases">
        <authorList>
            <consortium name="Pathogen Informatics"/>
        </authorList>
    </citation>
    <scope>NUCLEOTIDE SEQUENCE [LARGE SCALE GENOMIC DNA]</scope>
    <source>
        <strain evidence="2 3">NST_G2</strain>
    </source>
</reference>
<proteinExistence type="predicted"/>
<name>A0A183TT01_SCHSO</name>
<protein>
    <submittedName>
        <fullName evidence="2 4">Uncharacterized protein</fullName>
    </submittedName>
</protein>
<evidence type="ECO:0000256" key="1">
    <source>
        <dbReference type="SAM" id="MobiDB-lite"/>
    </source>
</evidence>
<gene>
    <name evidence="2" type="ORF">SSLN_LOCUS19599</name>
</gene>
<evidence type="ECO:0000313" key="3">
    <source>
        <dbReference type="Proteomes" id="UP000275846"/>
    </source>
</evidence>
<keyword evidence="3" id="KW-1185">Reference proteome</keyword>
<feature type="region of interest" description="Disordered" evidence="1">
    <location>
        <begin position="111"/>
        <end position="144"/>
    </location>
</feature>
<accession>A0A183TT01</accession>
<dbReference type="Proteomes" id="UP000275846">
    <property type="component" value="Unassembled WGS sequence"/>
</dbReference>
<dbReference type="WBParaSite" id="SSLN_0002033101-mRNA-1">
    <property type="protein sequence ID" value="SSLN_0002033101-mRNA-1"/>
    <property type="gene ID" value="SSLN_0002033101"/>
</dbReference>
<evidence type="ECO:0000313" key="4">
    <source>
        <dbReference type="WBParaSite" id="SSLN_0002033101-mRNA-1"/>
    </source>
</evidence>